<evidence type="ECO:0000313" key="13">
    <source>
        <dbReference type="EMBL" id="NEM98824.1"/>
    </source>
</evidence>
<dbReference type="GO" id="GO:0050567">
    <property type="term" value="F:glutaminyl-tRNA synthase (glutamine-hydrolyzing) activity"/>
    <property type="evidence" value="ECO:0007669"/>
    <property type="project" value="UniProtKB-UniRule"/>
</dbReference>
<evidence type="ECO:0000256" key="10">
    <source>
        <dbReference type="ARBA" id="ARBA00047913"/>
    </source>
</evidence>
<keyword evidence="6 11" id="KW-0067">ATP-binding</keyword>
<evidence type="ECO:0000256" key="2">
    <source>
        <dbReference type="ARBA" id="ARBA00011123"/>
    </source>
</evidence>
<dbReference type="Pfam" id="PF02934">
    <property type="entry name" value="GatB_N"/>
    <property type="match status" value="1"/>
</dbReference>
<evidence type="ECO:0000256" key="6">
    <source>
        <dbReference type="ARBA" id="ARBA00022840"/>
    </source>
</evidence>
<dbReference type="FunFam" id="1.10.10.410:FF:000001">
    <property type="entry name" value="Aspartyl/glutamyl-tRNA(Asn/Gln) amidotransferase subunit B"/>
    <property type="match status" value="1"/>
</dbReference>
<dbReference type="InterPro" id="IPR003789">
    <property type="entry name" value="Asn/Gln_tRNA_amidoTrase-B-like"/>
</dbReference>
<dbReference type="SUPFAM" id="SSF55931">
    <property type="entry name" value="Glutamine synthetase/guanido kinase"/>
    <property type="match status" value="1"/>
</dbReference>
<dbReference type="InterPro" id="IPR018027">
    <property type="entry name" value="Asn/Gln_amidotransferase"/>
</dbReference>
<dbReference type="RefSeq" id="WP_163915715.1">
    <property type="nucleotide sequence ID" value="NZ_JAAGWD010000006.1"/>
</dbReference>
<dbReference type="GO" id="GO:0006412">
    <property type="term" value="P:translation"/>
    <property type="evidence" value="ECO:0007669"/>
    <property type="project" value="UniProtKB-UniRule"/>
</dbReference>
<keyword evidence="5 11" id="KW-0547">Nucleotide-binding</keyword>
<keyword evidence="14" id="KW-1185">Reference proteome</keyword>
<evidence type="ECO:0000259" key="12">
    <source>
        <dbReference type="SMART" id="SM00845"/>
    </source>
</evidence>
<feature type="domain" description="Asn/Gln amidotransferase" evidence="12">
    <location>
        <begin position="334"/>
        <end position="483"/>
    </location>
</feature>
<protein>
    <recommendedName>
        <fullName evidence="3 11">Aspartyl/glutamyl-tRNA(Asn/Gln) amidotransferase subunit B</fullName>
        <shortName evidence="11">Asp/Glu-ADT subunit B</shortName>
        <ecNumber evidence="11">6.3.5.-</ecNumber>
    </recommendedName>
</protein>
<evidence type="ECO:0000256" key="9">
    <source>
        <dbReference type="ARBA" id="ARBA00047380"/>
    </source>
</evidence>
<dbReference type="Pfam" id="PF02637">
    <property type="entry name" value="GatB_Yqey"/>
    <property type="match status" value="1"/>
</dbReference>
<dbReference type="AlphaFoldDB" id="A0A6B3LZB4"/>
<proteinExistence type="inferred from homology"/>
<keyword evidence="4 11" id="KW-0436">Ligase</keyword>
<dbReference type="InterPro" id="IPR004413">
    <property type="entry name" value="GatB"/>
</dbReference>
<evidence type="ECO:0000256" key="4">
    <source>
        <dbReference type="ARBA" id="ARBA00022598"/>
    </source>
</evidence>
<dbReference type="NCBIfam" id="NF004014">
    <property type="entry name" value="PRK05477.1-4"/>
    <property type="match status" value="1"/>
</dbReference>
<gene>
    <name evidence="11 13" type="primary">gatB</name>
    <name evidence="13" type="ORF">GXP69_14060</name>
</gene>
<dbReference type="InterPro" id="IPR006075">
    <property type="entry name" value="Asn/Gln-tRNA_Trfase_suB/E_cat"/>
</dbReference>
<comment type="subunit">
    <text evidence="2 11">Heterotrimer of A, B and C subunits.</text>
</comment>
<dbReference type="PROSITE" id="PS01234">
    <property type="entry name" value="GATB"/>
    <property type="match status" value="1"/>
</dbReference>
<evidence type="ECO:0000256" key="5">
    <source>
        <dbReference type="ARBA" id="ARBA00022741"/>
    </source>
</evidence>
<keyword evidence="7 11" id="KW-0648">Protein biosynthesis</keyword>
<comment type="catalytic activity">
    <reaction evidence="9 11">
        <text>L-aspartyl-tRNA(Asn) + L-glutamine + ATP + H2O = L-asparaginyl-tRNA(Asn) + L-glutamate + ADP + phosphate + 2 H(+)</text>
        <dbReference type="Rhea" id="RHEA:14513"/>
        <dbReference type="Rhea" id="RHEA-COMP:9674"/>
        <dbReference type="Rhea" id="RHEA-COMP:9677"/>
        <dbReference type="ChEBI" id="CHEBI:15377"/>
        <dbReference type="ChEBI" id="CHEBI:15378"/>
        <dbReference type="ChEBI" id="CHEBI:29985"/>
        <dbReference type="ChEBI" id="CHEBI:30616"/>
        <dbReference type="ChEBI" id="CHEBI:43474"/>
        <dbReference type="ChEBI" id="CHEBI:58359"/>
        <dbReference type="ChEBI" id="CHEBI:78515"/>
        <dbReference type="ChEBI" id="CHEBI:78516"/>
        <dbReference type="ChEBI" id="CHEBI:456216"/>
    </reaction>
</comment>
<dbReference type="Gene3D" id="1.10.10.410">
    <property type="match status" value="1"/>
</dbReference>
<dbReference type="Gene3D" id="1.10.150.380">
    <property type="entry name" value="GatB domain, N-terminal subdomain"/>
    <property type="match status" value="1"/>
</dbReference>
<reference evidence="13 14" key="1">
    <citation type="submission" date="2020-02" db="EMBL/GenBank/DDBJ databases">
        <authorList>
            <person name="Kim M.K."/>
        </authorList>
    </citation>
    <scope>NUCLEOTIDE SEQUENCE [LARGE SCALE GENOMIC DNA]</scope>
    <source>
        <strain evidence="13 14">BT327</strain>
    </source>
</reference>
<evidence type="ECO:0000256" key="11">
    <source>
        <dbReference type="HAMAP-Rule" id="MF_00121"/>
    </source>
</evidence>
<sequence>MEESIRNKYQAIIGLEVHAQLLTESKAYSSDSTEYGMLPNTNLSAITLGHPGTLPRINKTVVEMAVKMGLATNCNITRYNIYARKNYFYPDLPKGYQITQDKTPVCTAGHVIVKDADGNDKQIGITRIHMEEDAGKSMHLAGETETLVDFNRAGVPLIEIVSEPDIRDSVEAYNYLTEIKRLVKYLDICDGNMEEGSLRCDANISVMLKDSPLWGTKVEVKNMNSFRNVQRAIEHEIERQIMVLENGGTVDGETRNFDANTGTTTAMRSKETLNDYRYFPEPDLPPLVIEQEWLDRIKEMMPSLPQELYKRFTEEYGLPEYDANVLTDAKEVALYFAELCKYTTNYKAASNWVMGPVKSYLNELQLHMKDFPLQPHSIAELIALVDENKVSHSVASKQIFPYMLENPGVPAHQVAEEQNLLQNSDASALEDIIAEVLAGNPQKVAEYKEGKKSLIGMFMGEIMKQTKGKADPKLANKLLAERLNA</sequence>
<comment type="catalytic activity">
    <reaction evidence="10 11">
        <text>L-glutamyl-tRNA(Gln) + L-glutamine + ATP + H2O = L-glutaminyl-tRNA(Gln) + L-glutamate + ADP + phosphate + H(+)</text>
        <dbReference type="Rhea" id="RHEA:17521"/>
        <dbReference type="Rhea" id="RHEA-COMP:9681"/>
        <dbReference type="Rhea" id="RHEA-COMP:9684"/>
        <dbReference type="ChEBI" id="CHEBI:15377"/>
        <dbReference type="ChEBI" id="CHEBI:15378"/>
        <dbReference type="ChEBI" id="CHEBI:29985"/>
        <dbReference type="ChEBI" id="CHEBI:30616"/>
        <dbReference type="ChEBI" id="CHEBI:43474"/>
        <dbReference type="ChEBI" id="CHEBI:58359"/>
        <dbReference type="ChEBI" id="CHEBI:78520"/>
        <dbReference type="ChEBI" id="CHEBI:78521"/>
        <dbReference type="ChEBI" id="CHEBI:456216"/>
    </reaction>
</comment>
<dbReference type="GO" id="GO:0070681">
    <property type="term" value="P:glutaminyl-tRNAGln biosynthesis via transamidation"/>
    <property type="evidence" value="ECO:0007669"/>
    <property type="project" value="TreeGrafter"/>
</dbReference>
<dbReference type="GO" id="GO:0005524">
    <property type="term" value="F:ATP binding"/>
    <property type="evidence" value="ECO:0007669"/>
    <property type="project" value="UniProtKB-KW"/>
</dbReference>
<keyword evidence="13" id="KW-0808">Transferase</keyword>
<evidence type="ECO:0000313" key="14">
    <source>
        <dbReference type="Proteomes" id="UP000474777"/>
    </source>
</evidence>
<dbReference type="InterPro" id="IPR017958">
    <property type="entry name" value="Gln-tRNA_amidoTrfase_suB_CS"/>
</dbReference>
<comment type="similarity">
    <text evidence="1 11">Belongs to the GatB/GatE family. GatB subfamily.</text>
</comment>
<dbReference type="InterPro" id="IPR023168">
    <property type="entry name" value="GatB_Yqey_C_2"/>
</dbReference>
<dbReference type="NCBIfam" id="TIGR00133">
    <property type="entry name" value="gatB"/>
    <property type="match status" value="1"/>
</dbReference>
<evidence type="ECO:0000256" key="3">
    <source>
        <dbReference type="ARBA" id="ARBA00016923"/>
    </source>
</evidence>
<dbReference type="NCBIfam" id="NF004012">
    <property type="entry name" value="PRK05477.1-2"/>
    <property type="match status" value="1"/>
</dbReference>
<dbReference type="InterPro" id="IPR014746">
    <property type="entry name" value="Gln_synth/guanido_kin_cat_dom"/>
</dbReference>
<accession>A0A6B3LZB4</accession>
<comment type="function">
    <text evidence="8 11">Allows the formation of correctly charged Asn-tRNA(Asn) or Gln-tRNA(Gln) through the transamidation of misacylated Asp-tRNA(Asn) or Glu-tRNA(Gln) in organisms which lack either or both of asparaginyl-tRNA or glutaminyl-tRNA synthetases. The reaction takes place in the presence of glutamine and ATP through an activated phospho-Asp-tRNA(Asn) or phospho-Glu-tRNA(Gln).</text>
</comment>
<comment type="caution">
    <text evidence="13">The sequence shown here is derived from an EMBL/GenBank/DDBJ whole genome shotgun (WGS) entry which is preliminary data.</text>
</comment>
<evidence type="ECO:0000256" key="7">
    <source>
        <dbReference type="ARBA" id="ARBA00022917"/>
    </source>
</evidence>
<dbReference type="InterPro" id="IPR042114">
    <property type="entry name" value="GatB_C_1"/>
</dbReference>
<dbReference type="PANTHER" id="PTHR11659">
    <property type="entry name" value="GLUTAMYL-TRNA GLN AMIDOTRANSFERASE SUBUNIT B MITOCHONDRIAL AND PROKARYOTIC PET112-RELATED"/>
    <property type="match status" value="1"/>
</dbReference>
<dbReference type="PANTHER" id="PTHR11659:SF0">
    <property type="entry name" value="GLUTAMYL-TRNA(GLN) AMIDOTRANSFERASE SUBUNIT B, MITOCHONDRIAL"/>
    <property type="match status" value="1"/>
</dbReference>
<dbReference type="HAMAP" id="MF_00121">
    <property type="entry name" value="GatB"/>
    <property type="match status" value="1"/>
</dbReference>
<dbReference type="Proteomes" id="UP000474777">
    <property type="component" value="Unassembled WGS sequence"/>
</dbReference>
<dbReference type="SUPFAM" id="SSF89095">
    <property type="entry name" value="GatB/YqeY motif"/>
    <property type="match status" value="1"/>
</dbReference>
<name>A0A6B3LZB4_9BACT</name>
<evidence type="ECO:0000256" key="8">
    <source>
        <dbReference type="ARBA" id="ARBA00024799"/>
    </source>
</evidence>
<dbReference type="GO" id="GO:0016740">
    <property type="term" value="F:transferase activity"/>
    <property type="evidence" value="ECO:0007669"/>
    <property type="project" value="UniProtKB-KW"/>
</dbReference>
<dbReference type="SMART" id="SM00845">
    <property type="entry name" value="GatB_Yqey"/>
    <property type="match status" value="1"/>
</dbReference>
<dbReference type="EMBL" id="JAAGWD010000006">
    <property type="protein sequence ID" value="NEM98824.1"/>
    <property type="molecule type" value="Genomic_DNA"/>
</dbReference>
<organism evidence="13 14">
    <name type="scientific">Pontibacter burrus</name>
    <dbReference type="NCBI Taxonomy" id="2704466"/>
    <lineage>
        <taxon>Bacteria</taxon>
        <taxon>Pseudomonadati</taxon>
        <taxon>Bacteroidota</taxon>
        <taxon>Cytophagia</taxon>
        <taxon>Cytophagales</taxon>
        <taxon>Hymenobacteraceae</taxon>
        <taxon>Pontibacter</taxon>
    </lineage>
</organism>
<evidence type="ECO:0000256" key="1">
    <source>
        <dbReference type="ARBA" id="ARBA00005306"/>
    </source>
</evidence>
<dbReference type="EC" id="6.3.5.-" evidence="11"/>
<dbReference type="InterPro" id="IPR017959">
    <property type="entry name" value="Asn/Gln-tRNA_amidoTrfase_suB/E"/>
</dbReference>